<dbReference type="EMBL" id="BARW01040797">
    <property type="protein sequence ID" value="GAJ20545.1"/>
    <property type="molecule type" value="Genomic_DNA"/>
</dbReference>
<protein>
    <submittedName>
        <fullName evidence="1">Uncharacterized protein</fullName>
    </submittedName>
</protein>
<name>X1W0P1_9ZZZZ</name>
<evidence type="ECO:0000313" key="1">
    <source>
        <dbReference type="EMBL" id="GAJ20545.1"/>
    </source>
</evidence>
<accession>X1W0P1</accession>
<reference evidence="1" key="1">
    <citation type="journal article" date="2014" name="Front. Microbiol.">
        <title>High frequency of phylogenetically diverse reductive dehalogenase-homologous genes in deep subseafloor sedimentary metagenomes.</title>
        <authorList>
            <person name="Kawai M."/>
            <person name="Futagami T."/>
            <person name="Toyoda A."/>
            <person name="Takaki Y."/>
            <person name="Nishi S."/>
            <person name="Hori S."/>
            <person name="Arai W."/>
            <person name="Tsubouchi T."/>
            <person name="Morono Y."/>
            <person name="Uchiyama I."/>
            <person name="Ito T."/>
            <person name="Fujiyama A."/>
            <person name="Inagaki F."/>
            <person name="Takami H."/>
        </authorList>
    </citation>
    <scope>NUCLEOTIDE SEQUENCE</scope>
    <source>
        <strain evidence="1">Expedition CK06-06</strain>
    </source>
</reference>
<proteinExistence type="predicted"/>
<dbReference type="AlphaFoldDB" id="X1W0P1"/>
<comment type="caution">
    <text evidence="1">The sequence shown here is derived from an EMBL/GenBank/DDBJ whole genome shotgun (WGS) entry which is preliminary data.</text>
</comment>
<organism evidence="1">
    <name type="scientific">marine sediment metagenome</name>
    <dbReference type="NCBI Taxonomy" id="412755"/>
    <lineage>
        <taxon>unclassified sequences</taxon>
        <taxon>metagenomes</taxon>
        <taxon>ecological metagenomes</taxon>
    </lineage>
</organism>
<gene>
    <name evidence="1" type="ORF">S12H4_61455</name>
</gene>
<feature type="non-terminal residue" evidence="1">
    <location>
        <position position="1"/>
    </location>
</feature>
<sequence>HPFYYHRRRFLTEEEKKEIKERYHQKKIKWIERYQESLENELKGVNERLNELKKETE</sequence>